<dbReference type="InterPro" id="IPR000835">
    <property type="entry name" value="HTH_MarR-typ"/>
</dbReference>
<dbReference type="Gene3D" id="1.10.10.10">
    <property type="entry name" value="Winged helix-like DNA-binding domain superfamily/Winged helix DNA-binding domain"/>
    <property type="match status" value="1"/>
</dbReference>
<dbReference type="SUPFAM" id="SSF46785">
    <property type="entry name" value="Winged helix' DNA-binding domain"/>
    <property type="match status" value="1"/>
</dbReference>
<dbReference type="Proteomes" id="UP000199301">
    <property type="component" value="Unassembled WGS sequence"/>
</dbReference>
<dbReference type="GO" id="GO:0003677">
    <property type="term" value="F:DNA binding"/>
    <property type="evidence" value="ECO:0007669"/>
    <property type="project" value="UniProtKB-KW"/>
</dbReference>
<accession>A0A1H0YL36</accession>
<dbReference type="Pfam" id="PF12802">
    <property type="entry name" value="MarR_2"/>
    <property type="match status" value="1"/>
</dbReference>
<evidence type="ECO:0000313" key="3">
    <source>
        <dbReference type="Proteomes" id="UP000199301"/>
    </source>
</evidence>
<dbReference type="GO" id="GO:0003700">
    <property type="term" value="F:DNA-binding transcription factor activity"/>
    <property type="evidence" value="ECO:0007669"/>
    <property type="project" value="InterPro"/>
</dbReference>
<protein>
    <submittedName>
        <fullName evidence="2">DNA-binding transcriptional regulator, MarR family</fullName>
    </submittedName>
</protein>
<dbReference type="InterPro" id="IPR036388">
    <property type="entry name" value="WH-like_DNA-bd_sf"/>
</dbReference>
<dbReference type="InterPro" id="IPR036390">
    <property type="entry name" value="WH_DNA-bd_sf"/>
</dbReference>
<name>A0A1H0YL36_9ACTN</name>
<reference evidence="3" key="1">
    <citation type="submission" date="2016-10" db="EMBL/GenBank/DDBJ databases">
        <authorList>
            <person name="Varghese N."/>
            <person name="Submissions S."/>
        </authorList>
    </citation>
    <scope>NUCLEOTIDE SEQUENCE [LARGE SCALE GENOMIC DNA]</scope>
    <source>
        <strain evidence="3">DSM 45459</strain>
    </source>
</reference>
<sequence>MTNTHGQVGPAVDVPVDADVLRAGINGPGHLSRRLFQAHGRLWQDKLDDKLTGPQFTVLGVLCLEGPMDQRTLGEHARLDKSTTTPLLERLQQRELLDITKGETDKRRKILTITEKGRSMVAETAPLAVEVGESMLAPLSEAEREQLLRLLRKVC</sequence>
<keyword evidence="3" id="KW-1185">Reference proteome</keyword>
<dbReference type="GO" id="GO:0006950">
    <property type="term" value="P:response to stress"/>
    <property type="evidence" value="ECO:0007669"/>
    <property type="project" value="TreeGrafter"/>
</dbReference>
<dbReference type="STRING" id="995062.SAMN04489718_0520"/>
<dbReference type="InterPro" id="IPR039422">
    <property type="entry name" value="MarR/SlyA-like"/>
</dbReference>
<dbReference type="SMART" id="SM00347">
    <property type="entry name" value="HTH_MARR"/>
    <property type="match status" value="1"/>
</dbReference>
<organism evidence="2 3">
    <name type="scientific">Actinopolyspora saharensis</name>
    <dbReference type="NCBI Taxonomy" id="995062"/>
    <lineage>
        <taxon>Bacteria</taxon>
        <taxon>Bacillati</taxon>
        <taxon>Actinomycetota</taxon>
        <taxon>Actinomycetes</taxon>
        <taxon>Actinopolysporales</taxon>
        <taxon>Actinopolysporaceae</taxon>
        <taxon>Actinopolyspora</taxon>
    </lineage>
</organism>
<feature type="domain" description="HTH marR-type" evidence="1">
    <location>
        <begin position="28"/>
        <end position="155"/>
    </location>
</feature>
<dbReference type="PRINTS" id="PR00598">
    <property type="entry name" value="HTHMARR"/>
</dbReference>
<evidence type="ECO:0000259" key="1">
    <source>
        <dbReference type="PROSITE" id="PS50995"/>
    </source>
</evidence>
<keyword evidence="2" id="KW-0238">DNA-binding</keyword>
<dbReference type="EMBL" id="FNKO01000001">
    <property type="protein sequence ID" value="SDQ15770.1"/>
    <property type="molecule type" value="Genomic_DNA"/>
</dbReference>
<dbReference type="PROSITE" id="PS50995">
    <property type="entry name" value="HTH_MARR_2"/>
    <property type="match status" value="1"/>
</dbReference>
<evidence type="ECO:0000313" key="2">
    <source>
        <dbReference type="EMBL" id="SDQ15770.1"/>
    </source>
</evidence>
<dbReference type="AlphaFoldDB" id="A0A1H0YL36"/>
<dbReference type="PANTHER" id="PTHR33164:SF95">
    <property type="entry name" value="TRANSCRIPTIONAL REGULATOR"/>
    <property type="match status" value="1"/>
</dbReference>
<proteinExistence type="predicted"/>
<gene>
    <name evidence="2" type="ORF">SAMN04489718_0520</name>
</gene>
<dbReference type="PANTHER" id="PTHR33164">
    <property type="entry name" value="TRANSCRIPTIONAL REGULATOR, MARR FAMILY"/>
    <property type="match status" value="1"/>
</dbReference>
<dbReference type="RefSeq" id="WP_217637683.1">
    <property type="nucleotide sequence ID" value="NZ_FNKO01000001.1"/>
</dbReference>